<accession>A0ABR9TPX9</accession>
<dbReference type="EMBL" id="PRDM01000005">
    <property type="protein sequence ID" value="MBE8727440.1"/>
    <property type="molecule type" value="Genomic_DNA"/>
</dbReference>
<feature type="domain" description="Glycine-rich" evidence="1">
    <location>
        <begin position="57"/>
        <end position="261"/>
    </location>
</feature>
<reference evidence="2 3" key="1">
    <citation type="submission" date="2018-07" db="EMBL/GenBank/DDBJ databases">
        <title>Genome assembly of strain KB82.</title>
        <authorList>
            <person name="Kukolya J."/>
            <person name="Horvath B."/>
            <person name="Nagy I."/>
            <person name="Toth A."/>
        </authorList>
    </citation>
    <scope>NUCLEOTIDE SEQUENCE [LARGE SCALE GENOMIC DNA]</scope>
    <source>
        <strain evidence="2 3">Kb82</strain>
    </source>
</reference>
<gene>
    <name evidence="2" type="ORF">C4F50_21205</name>
</gene>
<dbReference type="InterPro" id="IPR049304">
    <property type="entry name" value="Gly_rich_dom"/>
</dbReference>
<proteinExistence type="predicted"/>
<keyword evidence="3" id="KW-1185">Reference proteome</keyword>
<evidence type="ECO:0000259" key="1">
    <source>
        <dbReference type="Pfam" id="PF21722"/>
    </source>
</evidence>
<evidence type="ECO:0000313" key="3">
    <source>
        <dbReference type="Proteomes" id="UP000640614"/>
    </source>
</evidence>
<protein>
    <recommendedName>
        <fullName evidence="1">Glycine-rich domain-containing protein</fullName>
    </recommendedName>
</protein>
<dbReference type="Proteomes" id="UP000640614">
    <property type="component" value="Unassembled WGS sequence"/>
</dbReference>
<dbReference type="Pfam" id="PF21722">
    <property type="entry name" value="Gly_rich_2"/>
    <property type="match status" value="1"/>
</dbReference>
<evidence type="ECO:0000313" key="2">
    <source>
        <dbReference type="EMBL" id="MBE8727440.1"/>
    </source>
</evidence>
<name>A0ABR9TPX9_9FLAO</name>
<dbReference type="NCBIfam" id="NF033708">
    <property type="entry name" value="T9SS_Cterm_ChiA"/>
    <property type="match status" value="1"/>
</dbReference>
<organism evidence="2 3">
    <name type="scientific">Flavobacterium hungaricum</name>
    <dbReference type="NCBI Taxonomy" id="2082725"/>
    <lineage>
        <taxon>Bacteria</taxon>
        <taxon>Pseudomonadati</taxon>
        <taxon>Bacteroidota</taxon>
        <taxon>Flavobacteriia</taxon>
        <taxon>Flavobacteriales</taxon>
        <taxon>Flavobacteriaceae</taxon>
        <taxon>Flavobacterium</taxon>
    </lineage>
</organism>
<sequence>MKKNLLSIGIFFQPSFSSFSIWKHKAATAKILFSLFFFLFYNSLMAQPPHNLTADASIVVPAGITSMGVQAWGGGGAGGGASGAPLLSGRSGSGGGGGAFASATITVVPGNTLAVKVAAAVNGTAGANGAAGGHSTITGFESVIYAAGGAGGIANTAGTAPVGGSGGTVASSAGTTRTPGGNGTAGNAALLSLGLSTGAGGAGAGTGGGAGGASFTSVLLGNGPGNNGSPLGGGGGGAMNSALGAAQAGGRGEHGQVIVTYTCPTYSFTGISAVPVCTSVGNTSVVTLTGVGLPAGVYTVTYSRSAPLQNGLTAAMTVTTAGTGTFTAVGLTAPGISRITVTQLQSGVCISPISTANFIDVNVYAPSVGGTTSGGSTICSGANSGGIIVSGYTGTVEKWQLAVSPFTTWFDIANSNGPGFVFGPLTQTTRFRAVVVNGTCSAATSSEVQVTVNPLPSLTVSSVTPVCFNSLPQTTALNYTNALQSPTTYSITWSASPTNNFLAVTDAALPANSISITVPAGTAPGTYTGSLTVKNSNCTSAAIPFSVVVNPLPTITTTGTVTAVCSSTGIQTTTLPYTATTNTPTRYAIDWATLTDQGSTPITFSAGAGTITGISVPANTPAGSYPGTLTIFNANNCSVNQAITLVVNPLPTITTTGTVTPVCSSTGIQSTTLPYTATTNTPTSYAIDWATLTDQGSTPITFSAGAGTITGISVPANTPAGNYTGTLTIFNANSCSVNQAITLVVNPLPTITTTGTVAPVCSSTGIQTTTLPYTATTNTPTSYAIDWAVLTDQGSTPITFSAGAGTITGISVPANTPAGNYTGTLTIFNANNCSVNQAITLVVNPLPTITTTGTVAPVCSSTGIQTTTLPYTATTNTPTRYAIDWATLTDQGSTPITFSAGAGTITGISVPANTPAGNYTGTLTIFNANNCSVNQAIILVVNPLPTIATTGTVAPVCSSTGIQTTTLPYTATTNTPTSYAIDWATLTDQGSTPITFSAGAGTITGISVPANTPAGNYTGTLTIFNANNCSVNQAITLVVNPLPTITTTGTVTPVCSSAGIQTTTLPYTATTNTPTSYAIDWATLSDQGSTPITFSAGAGTITGISVPANTPAGNYTGTLTIFNANNCSVNQAITLVVNPLPNITTTGTVAPVCSSAGIQTTTLPYTATTNTPTSYAIDWATLTDQGLTPITFSAGAGTITGISVPANTPAGSYTGTLTIFNGNNCSVNQAITLVVNALPSQPVATVTKLPNCSDSTGTITVTSPASGTGYTYSIDGVNYSNTSGIFTGLSAGTYSITVRSSASCTSPILSLIVDPATVKEWNGSVNANWNNAANWTPSGVPVSTDCVEIPLVGNAPIVSGTNATFAMHTLTVEDNGLMIVNPTNTITVTNAVTVSNSGSLIFEDRSSLVQLSNAVNSGNITYRRKTTPVRRYDFTYWSSPVTRTPGFTLKNLSPGTLGDKYYKYNPLSGWSISYNGAEVMGKGAGYSVRAPQSFSLSVPAVYDAEFVGVPNNGPVNISLGGADTWSLIGNPYPSAVYADQFIADNQANLYGTLYFWTHNSLPSSSVPGDAQNNYTESDYAIYNLSGSTVPGNMEGNGATTPGNQSQPLGYIAAGQSFFVQSKTAGTAVFTNSMRVTANNSQFYKTTAVIERHRVWLNLSNTQGAFKQLLIGYVQGATNFWDNNYDAITMDANKYLDFYSINEDKKLVIQGRALPFNDTDVLPLGYRSAIVSEFSIEIDHADGLLNTTPVYLEDKKMGVVHNLQKSSYKFKTEIGTFDDRFLIRFGSGTLGQDEFEKTANDVYVSVKDNTIKVSSETLQENLADIFVYDISGKLLFTKKAIGDTQFSIENFQVANQVLVLKIVLENGTVKTTKVIF</sequence>
<comment type="caution">
    <text evidence="2">The sequence shown here is derived from an EMBL/GenBank/DDBJ whole genome shotgun (WGS) entry which is preliminary data.</text>
</comment>
<dbReference type="RefSeq" id="WP_194140596.1">
    <property type="nucleotide sequence ID" value="NZ_PRDM01000005.1"/>
</dbReference>